<feature type="transmembrane region" description="Helical" evidence="6">
    <location>
        <begin position="153"/>
        <end position="176"/>
    </location>
</feature>
<evidence type="ECO:0000256" key="6">
    <source>
        <dbReference type="RuleBase" id="RU363041"/>
    </source>
</evidence>
<dbReference type="Pfam" id="PF01925">
    <property type="entry name" value="TauE"/>
    <property type="match status" value="1"/>
</dbReference>
<reference evidence="7 8" key="1">
    <citation type="submission" date="2021-03" db="EMBL/GenBank/DDBJ databases">
        <title>novel species isolated from a fishpond in China.</title>
        <authorList>
            <person name="Lu H."/>
            <person name="Cai Z."/>
        </authorList>
    </citation>
    <scope>NUCLEOTIDE SEQUENCE [LARGE SCALE GENOMIC DNA]</scope>
    <source>
        <strain evidence="7 8">Y57</strain>
    </source>
</reference>
<evidence type="ECO:0000313" key="8">
    <source>
        <dbReference type="Proteomes" id="UP000663992"/>
    </source>
</evidence>
<comment type="caution">
    <text evidence="7">The sequence shown here is derived from an EMBL/GenBank/DDBJ whole genome shotgun (WGS) entry which is preliminary data.</text>
</comment>
<keyword evidence="4 6" id="KW-1133">Transmembrane helix</keyword>
<keyword evidence="8" id="KW-1185">Reference proteome</keyword>
<feature type="transmembrane region" description="Helical" evidence="6">
    <location>
        <begin position="52"/>
        <end position="71"/>
    </location>
</feature>
<evidence type="ECO:0000256" key="4">
    <source>
        <dbReference type="ARBA" id="ARBA00022989"/>
    </source>
</evidence>
<dbReference type="Proteomes" id="UP000663992">
    <property type="component" value="Unassembled WGS sequence"/>
</dbReference>
<evidence type="ECO:0000256" key="2">
    <source>
        <dbReference type="ARBA" id="ARBA00009142"/>
    </source>
</evidence>
<dbReference type="PANTHER" id="PTHR43483:SF3">
    <property type="entry name" value="MEMBRANE TRANSPORTER PROTEIN HI_0806-RELATED"/>
    <property type="match status" value="1"/>
</dbReference>
<keyword evidence="6" id="KW-1003">Cell membrane</keyword>
<keyword evidence="3 6" id="KW-0812">Transmembrane</keyword>
<evidence type="ECO:0000256" key="1">
    <source>
        <dbReference type="ARBA" id="ARBA00004141"/>
    </source>
</evidence>
<accession>A0ABS3CT39</accession>
<feature type="transmembrane region" description="Helical" evidence="6">
    <location>
        <begin position="220"/>
        <end position="240"/>
    </location>
</feature>
<evidence type="ECO:0000256" key="5">
    <source>
        <dbReference type="ARBA" id="ARBA00023136"/>
    </source>
</evidence>
<dbReference type="RefSeq" id="WP_206593486.1">
    <property type="nucleotide sequence ID" value="NZ_JAFKCS010000005.1"/>
</dbReference>
<dbReference type="EMBL" id="JAFKCS010000005">
    <property type="protein sequence ID" value="MBN7819674.1"/>
    <property type="molecule type" value="Genomic_DNA"/>
</dbReference>
<evidence type="ECO:0000313" key="7">
    <source>
        <dbReference type="EMBL" id="MBN7819674.1"/>
    </source>
</evidence>
<feature type="transmembrane region" description="Helical" evidence="6">
    <location>
        <begin position="91"/>
        <end position="109"/>
    </location>
</feature>
<dbReference type="PANTHER" id="PTHR43483">
    <property type="entry name" value="MEMBRANE TRANSPORTER PROTEIN HI_0806-RELATED"/>
    <property type="match status" value="1"/>
</dbReference>
<gene>
    <name evidence="7" type="ORF">J0A65_07340</name>
</gene>
<organism evidence="7 8">
    <name type="scientific">Bowmanella yangjiangensis</name>
    <dbReference type="NCBI Taxonomy" id="2811230"/>
    <lineage>
        <taxon>Bacteria</taxon>
        <taxon>Pseudomonadati</taxon>
        <taxon>Pseudomonadota</taxon>
        <taxon>Gammaproteobacteria</taxon>
        <taxon>Alteromonadales</taxon>
        <taxon>Alteromonadaceae</taxon>
        <taxon>Bowmanella</taxon>
    </lineage>
</organism>
<feature type="transmembrane region" description="Helical" evidence="6">
    <location>
        <begin position="188"/>
        <end position="208"/>
    </location>
</feature>
<feature type="transmembrane region" description="Helical" evidence="6">
    <location>
        <begin position="12"/>
        <end position="40"/>
    </location>
</feature>
<proteinExistence type="inferred from homology"/>
<name>A0ABS3CT39_9ALTE</name>
<feature type="transmembrane region" description="Helical" evidence="6">
    <location>
        <begin position="252"/>
        <end position="269"/>
    </location>
</feature>
<evidence type="ECO:0000256" key="3">
    <source>
        <dbReference type="ARBA" id="ARBA00022692"/>
    </source>
</evidence>
<comment type="similarity">
    <text evidence="2 6">Belongs to the 4-toluene sulfonate uptake permease (TSUP) (TC 2.A.102) family.</text>
</comment>
<sequence length="274" mass="28049">MELIDAVFPLAAMMLATGIVAGLLAGLLGVGGGIVIVPVLDTALGLYGIEPAIRMHVAVATSLTCIIFTSISSTRAHHAKGAVDLGLVKVWGPAVLMGSLLGAIGAAFVDSQVLSAVFGVVALLVALKMLLPLDNLTLSRDVPRGLAAPFPPLAIGGLSSMMGIGGGTLSVPVLTLMNQPIHRAVGTAALFGLLISLPGAFGFAYSGWGDARLPPGSLGYINLIGVALIAPVTVVMAPLGAKLAHRLDKRRLSMLFGFFLLLVAGRMLYRTLLA</sequence>
<comment type="subcellular location">
    <subcellularLocation>
        <location evidence="6">Cell membrane</location>
        <topology evidence="6">Multi-pass membrane protein</topology>
    </subcellularLocation>
    <subcellularLocation>
        <location evidence="1">Membrane</location>
        <topology evidence="1">Multi-pass membrane protein</topology>
    </subcellularLocation>
</comment>
<keyword evidence="5 6" id="KW-0472">Membrane</keyword>
<protein>
    <recommendedName>
        <fullName evidence="6">Probable membrane transporter protein</fullName>
    </recommendedName>
</protein>
<dbReference type="InterPro" id="IPR002781">
    <property type="entry name" value="TM_pro_TauE-like"/>
</dbReference>